<name>A0A402AK80_9CHLR</name>
<dbReference type="EMBL" id="BIFS01000001">
    <property type="protein sequence ID" value="GCE19469.1"/>
    <property type="molecule type" value="Genomic_DNA"/>
</dbReference>
<keyword evidence="2" id="KW-1185">Reference proteome</keyword>
<protein>
    <submittedName>
        <fullName evidence="1">Uncharacterized protein</fullName>
    </submittedName>
</protein>
<proteinExistence type="predicted"/>
<evidence type="ECO:0000313" key="1">
    <source>
        <dbReference type="EMBL" id="GCE19469.1"/>
    </source>
</evidence>
<dbReference type="AlphaFoldDB" id="A0A402AK80"/>
<sequence>MNMQVVFVPHPLQRVWDKEFRGDWHAPSMPATALRQKGLAAPPAPPCIQASSLQEWCIH</sequence>
<reference evidence="2" key="1">
    <citation type="submission" date="2018-12" db="EMBL/GenBank/DDBJ databases">
        <title>Tengunoibacter tsumagoiensis gen. nov., sp. nov., Dictyobacter kobayashii sp. nov., D. alpinus sp. nov., and D. joshuensis sp. nov. and description of Dictyobacteraceae fam. nov. within the order Ktedonobacterales isolated from Tengu-no-mugimeshi.</title>
        <authorList>
            <person name="Wang C.M."/>
            <person name="Zheng Y."/>
            <person name="Sakai Y."/>
            <person name="Toyoda A."/>
            <person name="Minakuchi Y."/>
            <person name="Abe K."/>
            <person name="Yokota A."/>
            <person name="Yabe S."/>
        </authorList>
    </citation>
    <scope>NUCLEOTIDE SEQUENCE [LARGE SCALE GENOMIC DNA]</scope>
    <source>
        <strain evidence="2">Uno11</strain>
    </source>
</reference>
<evidence type="ECO:0000313" key="2">
    <source>
        <dbReference type="Proteomes" id="UP000287188"/>
    </source>
</evidence>
<accession>A0A402AK80</accession>
<dbReference type="Proteomes" id="UP000287188">
    <property type="component" value="Unassembled WGS sequence"/>
</dbReference>
<gene>
    <name evidence="1" type="ORF">KDK_32690</name>
</gene>
<comment type="caution">
    <text evidence="1">The sequence shown here is derived from an EMBL/GenBank/DDBJ whole genome shotgun (WGS) entry which is preliminary data.</text>
</comment>
<organism evidence="1 2">
    <name type="scientific">Dictyobacter kobayashii</name>
    <dbReference type="NCBI Taxonomy" id="2014872"/>
    <lineage>
        <taxon>Bacteria</taxon>
        <taxon>Bacillati</taxon>
        <taxon>Chloroflexota</taxon>
        <taxon>Ktedonobacteria</taxon>
        <taxon>Ktedonobacterales</taxon>
        <taxon>Dictyobacteraceae</taxon>
        <taxon>Dictyobacter</taxon>
    </lineage>
</organism>